<reference evidence="8 10" key="1">
    <citation type="submission" date="2019-07" db="EMBL/GenBank/DDBJ databases">
        <title>Whole genome shotgun sequence of Frigoribacterium faeni NBRC 103066.</title>
        <authorList>
            <person name="Hosoyama A."/>
            <person name="Uohara A."/>
            <person name="Ohji S."/>
            <person name="Ichikawa N."/>
        </authorList>
    </citation>
    <scope>NUCLEOTIDE SEQUENCE [LARGE SCALE GENOMIC DNA]</scope>
    <source>
        <strain evidence="8 10">NBRC 103066</strain>
    </source>
</reference>
<dbReference type="GO" id="GO:0015093">
    <property type="term" value="F:ferrous iron transmembrane transporter activity"/>
    <property type="evidence" value="ECO:0007669"/>
    <property type="project" value="TreeGrafter"/>
</dbReference>
<dbReference type="Pfam" id="PF03239">
    <property type="entry name" value="FTR1"/>
    <property type="match status" value="1"/>
</dbReference>
<dbReference type="InterPro" id="IPR004923">
    <property type="entry name" value="FTR1/Fip1/EfeU"/>
</dbReference>
<feature type="transmembrane region" description="Helical" evidence="7">
    <location>
        <begin position="178"/>
        <end position="198"/>
    </location>
</feature>
<dbReference type="Proteomes" id="UP000522688">
    <property type="component" value="Unassembled WGS sequence"/>
</dbReference>
<evidence type="ECO:0000256" key="5">
    <source>
        <dbReference type="ARBA" id="ARBA00023136"/>
    </source>
</evidence>
<comment type="similarity">
    <text evidence="2">Belongs to the oxidase-dependent Fe transporter (OFeT) (TC 9.A.10.1) family.</text>
</comment>
<feature type="transmembrane region" description="Helical" evidence="7">
    <location>
        <begin position="70"/>
        <end position="88"/>
    </location>
</feature>
<accession>A0A7W3JII8</accession>
<reference evidence="9 11" key="2">
    <citation type="submission" date="2020-07" db="EMBL/GenBank/DDBJ databases">
        <title>Sequencing the genomes of 1000 actinobacteria strains.</title>
        <authorList>
            <person name="Klenk H.-P."/>
        </authorList>
    </citation>
    <scope>NUCLEOTIDE SEQUENCE [LARGE SCALE GENOMIC DNA]</scope>
    <source>
        <strain evidence="9 11">DSM 10309</strain>
    </source>
</reference>
<evidence type="ECO:0000313" key="10">
    <source>
        <dbReference type="Proteomes" id="UP000321154"/>
    </source>
</evidence>
<feature type="region of interest" description="Disordered" evidence="6">
    <location>
        <begin position="267"/>
        <end position="291"/>
    </location>
</feature>
<feature type="transmembrane region" description="Helical" evidence="7">
    <location>
        <begin position="145"/>
        <end position="166"/>
    </location>
</feature>
<keyword evidence="5 7" id="KW-0472">Membrane</keyword>
<feature type="transmembrane region" description="Helical" evidence="7">
    <location>
        <begin position="108"/>
        <end position="125"/>
    </location>
</feature>
<dbReference type="GO" id="GO:0033573">
    <property type="term" value="C:high-affinity iron permease complex"/>
    <property type="evidence" value="ECO:0007669"/>
    <property type="project" value="InterPro"/>
</dbReference>
<name>A0A7W3JII8_9MICO</name>
<evidence type="ECO:0000256" key="7">
    <source>
        <dbReference type="SAM" id="Phobius"/>
    </source>
</evidence>
<dbReference type="OrthoDB" id="7260758at2"/>
<proteinExistence type="inferred from homology"/>
<dbReference type="EMBL" id="JACGWW010000002">
    <property type="protein sequence ID" value="MBA8813485.1"/>
    <property type="molecule type" value="Genomic_DNA"/>
</dbReference>
<organism evidence="9 11">
    <name type="scientific">Frigoribacterium faeni</name>
    <dbReference type="NCBI Taxonomy" id="145483"/>
    <lineage>
        <taxon>Bacteria</taxon>
        <taxon>Bacillati</taxon>
        <taxon>Actinomycetota</taxon>
        <taxon>Actinomycetes</taxon>
        <taxon>Micrococcales</taxon>
        <taxon>Microbacteriaceae</taxon>
        <taxon>Frigoribacterium</taxon>
    </lineage>
</organism>
<keyword evidence="3 7" id="KW-0812">Transmembrane</keyword>
<feature type="transmembrane region" description="Helical" evidence="7">
    <location>
        <begin position="243"/>
        <end position="261"/>
    </location>
</feature>
<evidence type="ECO:0000256" key="1">
    <source>
        <dbReference type="ARBA" id="ARBA00004141"/>
    </source>
</evidence>
<evidence type="ECO:0000256" key="4">
    <source>
        <dbReference type="ARBA" id="ARBA00022989"/>
    </source>
</evidence>
<evidence type="ECO:0000313" key="8">
    <source>
        <dbReference type="EMBL" id="GEK82797.1"/>
    </source>
</evidence>
<dbReference type="EMBL" id="BJUV01000008">
    <property type="protein sequence ID" value="GEK82797.1"/>
    <property type="molecule type" value="Genomic_DNA"/>
</dbReference>
<sequence length="291" mass="30095">MLANYLIGLREGLEAALVVGILVAYVVKVGRPDVLPRLWLGVSAAVVLSLGIGALLTFGAYGLTFQAQELIGGGLSIVAVGFVTWMVFWMARTARSLKGELESGLDRALAGGAWAIVALGFLSVGREGIETALFVWATVQSTGGGATPMIGALLGILSAVAIGVAIHRGVMAIDLRRFFTVTGYFLVVVAAGVLAYGVGDLQEAGVLPGRASLAFDVSAAIPPTSPVGTLLQGLVGFTPAPSWLQLTAWLVYLIVVVPLVVRATRRRGPRRPSPSAPASPSLVHRTAGASE</sequence>
<dbReference type="Proteomes" id="UP000321154">
    <property type="component" value="Unassembled WGS sequence"/>
</dbReference>
<feature type="transmembrane region" description="Helical" evidence="7">
    <location>
        <begin position="39"/>
        <end position="64"/>
    </location>
</feature>
<protein>
    <submittedName>
        <fullName evidence="8 9">Iron transporter</fullName>
    </submittedName>
</protein>
<comment type="caution">
    <text evidence="9">The sequence shown here is derived from an EMBL/GenBank/DDBJ whole genome shotgun (WGS) entry which is preliminary data.</text>
</comment>
<dbReference type="AlphaFoldDB" id="A0A7W3JII8"/>
<dbReference type="PANTHER" id="PTHR31632:SF2">
    <property type="entry name" value="PLASMA MEMBRANE IRON PERMEASE"/>
    <property type="match status" value="1"/>
</dbReference>
<dbReference type="PANTHER" id="PTHR31632">
    <property type="entry name" value="IRON TRANSPORTER FTH1"/>
    <property type="match status" value="1"/>
</dbReference>
<evidence type="ECO:0000256" key="3">
    <source>
        <dbReference type="ARBA" id="ARBA00022692"/>
    </source>
</evidence>
<dbReference type="RefSeq" id="WP_146853819.1">
    <property type="nucleotide sequence ID" value="NZ_BAAAHR010000001.1"/>
</dbReference>
<keyword evidence="4 7" id="KW-1133">Transmembrane helix</keyword>
<gene>
    <name evidence="9" type="ORF">FB463_001734</name>
    <name evidence="8" type="ORF">FFA01_11060</name>
</gene>
<evidence type="ECO:0000256" key="2">
    <source>
        <dbReference type="ARBA" id="ARBA00008333"/>
    </source>
</evidence>
<evidence type="ECO:0000313" key="11">
    <source>
        <dbReference type="Proteomes" id="UP000522688"/>
    </source>
</evidence>
<evidence type="ECO:0000256" key="6">
    <source>
        <dbReference type="SAM" id="MobiDB-lite"/>
    </source>
</evidence>
<dbReference type="NCBIfam" id="NF041756">
    <property type="entry name" value="EfeU"/>
    <property type="match status" value="1"/>
</dbReference>
<comment type="subcellular location">
    <subcellularLocation>
        <location evidence="1">Membrane</location>
        <topology evidence="1">Multi-pass membrane protein</topology>
    </subcellularLocation>
</comment>
<evidence type="ECO:0000313" key="9">
    <source>
        <dbReference type="EMBL" id="MBA8813485.1"/>
    </source>
</evidence>
<keyword evidence="10" id="KW-1185">Reference proteome</keyword>